<keyword evidence="1" id="KW-0808">Transferase</keyword>
<keyword evidence="1" id="KW-0418">Kinase</keyword>
<dbReference type="InterPro" id="IPR011009">
    <property type="entry name" value="Kinase-like_dom_sf"/>
</dbReference>
<evidence type="ECO:0000259" key="5">
    <source>
        <dbReference type="PROSITE" id="PS50011"/>
    </source>
</evidence>
<keyword evidence="7" id="KW-1185">Reference proteome</keyword>
<dbReference type="PROSITE" id="PS50011">
    <property type="entry name" value="PROTEIN_KINASE_DOM"/>
    <property type="match status" value="1"/>
</dbReference>
<organism evidence="6 7">
    <name type="scientific">Linnemannia hyalina</name>
    <dbReference type="NCBI Taxonomy" id="64524"/>
    <lineage>
        <taxon>Eukaryota</taxon>
        <taxon>Fungi</taxon>
        <taxon>Fungi incertae sedis</taxon>
        <taxon>Mucoromycota</taxon>
        <taxon>Mortierellomycotina</taxon>
        <taxon>Mortierellomycetes</taxon>
        <taxon>Mortierellales</taxon>
        <taxon>Mortierellaceae</taxon>
        <taxon>Linnemannia</taxon>
    </lineage>
</organism>
<dbReference type="PROSITE" id="PS00109">
    <property type="entry name" value="PROTEIN_KINASE_TYR"/>
    <property type="match status" value="1"/>
</dbReference>
<name>A0A9P8BUA7_9FUNG</name>
<dbReference type="Pfam" id="PF00069">
    <property type="entry name" value="Pkinase"/>
    <property type="match status" value="1"/>
</dbReference>
<protein>
    <recommendedName>
        <fullName evidence="5">Protein kinase domain-containing protein</fullName>
    </recommendedName>
</protein>
<feature type="region of interest" description="Disordered" evidence="4">
    <location>
        <begin position="401"/>
        <end position="430"/>
    </location>
</feature>
<dbReference type="SMART" id="SM00220">
    <property type="entry name" value="S_TKc"/>
    <property type="match status" value="1"/>
</dbReference>
<dbReference type="PANTHER" id="PTHR24055">
    <property type="entry name" value="MITOGEN-ACTIVATED PROTEIN KINASE"/>
    <property type="match status" value="1"/>
</dbReference>
<evidence type="ECO:0000313" key="7">
    <source>
        <dbReference type="Proteomes" id="UP000707451"/>
    </source>
</evidence>
<keyword evidence="3" id="KW-0067">ATP-binding</keyword>
<gene>
    <name evidence="6" type="ORF">KI688_010055</name>
</gene>
<dbReference type="Proteomes" id="UP000707451">
    <property type="component" value="Unassembled WGS sequence"/>
</dbReference>
<evidence type="ECO:0000256" key="1">
    <source>
        <dbReference type="ARBA" id="ARBA00022527"/>
    </source>
</evidence>
<feature type="compositionally biased region" description="Gly residues" evidence="4">
    <location>
        <begin position="644"/>
        <end position="655"/>
    </location>
</feature>
<feature type="compositionally biased region" description="Low complexity" evidence="4">
    <location>
        <begin position="773"/>
        <end position="784"/>
    </location>
</feature>
<feature type="compositionally biased region" description="Basic and acidic residues" evidence="4">
    <location>
        <begin position="535"/>
        <end position="552"/>
    </location>
</feature>
<dbReference type="SUPFAM" id="SSF56112">
    <property type="entry name" value="Protein kinase-like (PK-like)"/>
    <property type="match status" value="1"/>
</dbReference>
<feature type="region of interest" description="Disordered" evidence="4">
    <location>
        <begin position="529"/>
        <end position="564"/>
    </location>
</feature>
<proteinExistence type="predicted"/>
<keyword evidence="1" id="KW-0723">Serine/threonine-protein kinase</keyword>
<dbReference type="EMBL" id="JAHRHY010000005">
    <property type="protein sequence ID" value="KAG9069159.1"/>
    <property type="molecule type" value="Genomic_DNA"/>
</dbReference>
<dbReference type="InterPro" id="IPR050117">
    <property type="entry name" value="MAPK"/>
</dbReference>
<reference evidence="6" key="1">
    <citation type="submission" date="2021-06" db="EMBL/GenBank/DDBJ databases">
        <title>Genome Sequence of Mortierella hyaline Strain SCG-10, a Cold-Adapted, Nitrate-Reducing Fungus Isolated from Soil in Minnesota, USA.</title>
        <authorList>
            <person name="Aldossari N."/>
        </authorList>
    </citation>
    <scope>NUCLEOTIDE SEQUENCE</scope>
    <source>
        <strain evidence="6">SCG-10</strain>
    </source>
</reference>
<dbReference type="AlphaFoldDB" id="A0A9P8BUA7"/>
<feature type="region of interest" description="Disordered" evidence="4">
    <location>
        <begin position="93"/>
        <end position="114"/>
    </location>
</feature>
<comment type="caution">
    <text evidence="6">The sequence shown here is derived from an EMBL/GenBank/DDBJ whole genome shotgun (WGS) entry which is preliminary data.</text>
</comment>
<feature type="compositionally biased region" description="Basic and acidic residues" evidence="4">
    <location>
        <begin position="716"/>
        <end position="732"/>
    </location>
</feature>
<dbReference type="InterPro" id="IPR008266">
    <property type="entry name" value="Tyr_kinase_AS"/>
</dbReference>
<feature type="compositionally biased region" description="Basic and acidic residues" evidence="4">
    <location>
        <begin position="679"/>
        <end position="691"/>
    </location>
</feature>
<feature type="region of interest" description="Disordered" evidence="4">
    <location>
        <begin position="670"/>
        <end position="784"/>
    </location>
</feature>
<keyword evidence="2" id="KW-0547">Nucleotide-binding</keyword>
<dbReference type="Gene3D" id="1.10.510.10">
    <property type="entry name" value="Transferase(Phosphotransferase) domain 1"/>
    <property type="match status" value="1"/>
</dbReference>
<evidence type="ECO:0000256" key="2">
    <source>
        <dbReference type="ARBA" id="ARBA00022741"/>
    </source>
</evidence>
<dbReference type="GO" id="GO:0004674">
    <property type="term" value="F:protein serine/threonine kinase activity"/>
    <property type="evidence" value="ECO:0007669"/>
    <property type="project" value="UniProtKB-KW"/>
</dbReference>
<dbReference type="OrthoDB" id="413582at2759"/>
<dbReference type="InterPro" id="IPR000719">
    <property type="entry name" value="Prot_kinase_dom"/>
</dbReference>
<sequence length="784" mass="85198">MHLLNTAKLLHENPYTGDRITKACIVHLEPSLLRDTLKSQQQQQAYDNNTNEEDVFSALGLTHDSSDGPVNGIAETRQRGSELVAIKSLSSSTSYADGFDSSSDDEEADDEDEGDCSDIALRQRPLAHGWTTIGQTDVPQKVKFGLKAKREIAALRAAQGHPNVVPFLGFTGHKKPNVFHKARRQEQDSSPANLGISPEPLGGSLFGSALPLGSSLFQSDAGGIPTSTLTLLQPSSTSILEDGPQNLFAPFRQSSGWDSDGYDSDTSENVHEIDPNSSTEAKLHHFHRIFSRQPGPGGIILPLVHNSLQDLIQIGWTKTRPFMVETCMRQILEGLAWIHDEAGLIHRDISAGNILVTIGPGGYRDEQMGVVQDRKDGKGCGVVQCLISDFGCATFHSASETTAETVPHEEEAAVDEDDQHNHYRPQQRQQQGLTFEVGTRAYRAPELLFSSGKYTNAIDIWSAGVLFAEMYLGKHLFEAESDIGQVCAIVKVLGTPTEDNWPEYKTMPDYGKLIFQALEVNDLSSILLGSSPPSLDEKENDTSDSLATHDDDNDREEETAPPTLISEASFRLIEHMVTFSGATRPSARQALSELPSLFGLSVDENGEPRDGELLKECILDVQHVLDELQRFKAREADESDDGEGGGGMFMFSLGGGGHGADGAHWQNAEFEEGSDDDNDGQRSIRSDDFSRYDFQSATTAAIGHDDKQEQGQGRQFGREFDGYDGYDGRGHEFVSSMSVSEHGEGEVGAGGIEGEKDGGPVRAVKRHRGVSGGDSSFDSQQGSG</sequence>
<accession>A0A9P8BUA7</accession>
<dbReference type="GO" id="GO:0005524">
    <property type="term" value="F:ATP binding"/>
    <property type="evidence" value="ECO:0007669"/>
    <property type="project" value="UniProtKB-KW"/>
</dbReference>
<evidence type="ECO:0000256" key="4">
    <source>
        <dbReference type="SAM" id="MobiDB-lite"/>
    </source>
</evidence>
<feature type="domain" description="Protein kinase" evidence="5">
    <location>
        <begin position="59"/>
        <end position="597"/>
    </location>
</feature>
<feature type="region of interest" description="Disordered" evidence="4">
    <location>
        <begin position="635"/>
        <end position="655"/>
    </location>
</feature>
<feature type="compositionally biased region" description="Acidic residues" evidence="4">
    <location>
        <begin position="102"/>
        <end position="114"/>
    </location>
</feature>
<evidence type="ECO:0000256" key="3">
    <source>
        <dbReference type="ARBA" id="ARBA00022840"/>
    </source>
</evidence>
<evidence type="ECO:0000313" key="6">
    <source>
        <dbReference type="EMBL" id="KAG9069159.1"/>
    </source>
</evidence>